<dbReference type="InterPro" id="IPR023296">
    <property type="entry name" value="Glyco_hydro_beta-prop_sf"/>
</dbReference>
<name>A0ABR0DYC1_ZASCE</name>
<reference evidence="6 7" key="1">
    <citation type="journal article" date="2023" name="G3 (Bethesda)">
        <title>A chromosome-level genome assembly of Zasmidium syzygii isolated from banana leaves.</title>
        <authorList>
            <person name="van Westerhoven A.C."/>
            <person name="Mehrabi R."/>
            <person name="Talebi R."/>
            <person name="Steentjes M.B.F."/>
            <person name="Corcolon B."/>
            <person name="Chong P.A."/>
            <person name="Kema G.H.J."/>
            <person name="Seidl M.F."/>
        </authorList>
    </citation>
    <scope>NUCLEOTIDE SEQUENCE [LARGE SCALE GENOMIC DNA]</scope>
    <source>
        <strain evidence="6 7">P124</strain>
    </source>
</reference>
<comment type="similarity">
    <text evidence="1 4">Belongs to the glycosyl hydrolase 43 family.</text>
</comment>
<evidence type="ECO:0000256" key="4">
    <source>
        <dbReference type="RuleBase" id="RU361187"/>
    </source>
</evidence>
<evidence type="ECO:0000256" key="5">
    <source>
        <dbReference type="SAM" id="SignalP"/>
    </source>
</evidence>
<organism evidence="6 7">
    <name type="scientific">Zasmidium cellare</name>
    <name type="common">Wine cellar mold</name>
    <name type="synonym">Racodium cellare</name>
    <dbReference type="NCBI Taxonomy" id="395010"/>
    <lineage>
        <taxon>Eukaryota</taxon>
        <taxon>Fungi</taxon>
        <taxon>Dikarya</taxon>
        <taxon>Ascomycota</taxon>
        <taxon>Pezizomycotina</taxon>
        <taxon>Dothideomycetes</taxon>
        <taxon>Dothideomycetidae</taxon>
        <taxon>Mycosphaerellales</taxon>
        <taxon>Mycosphaerellaceae</taxon>
        <taxon>Zasmidium</taxon>
    </lineage>
</organism>
<dbReference type="Gene3D" id="2.115.10.20">
    <property type="entry name" value="Glycosyl hydrolase domain, family 43"/>
    <property type="match status" value="1"/>
</dbReference>
<dbReference type="SUPFAM" id="SSF75005">
    <property type="entry name" value="Arabinanase/levansucrase/invertase"/>
    <property type="match status" value="1"/>
</dbReference>
<dbReference type="Pfam" id="PF04616">
    <property type="entry name" value="Glyco_hydro_43"/>
    <property type="match status" value="1"/>
</dbReference>
<evidence type="ECO:0000313" key="6">
    <source>
        <dbReference type="EMBL" id="KAK4494152.1"/>
    </source>
</evidence>
<evidence type="ECO:0008006" key="8">
    <source>
        <dbReference type="Google" id="ProtNLM"/>
    </source>
</evidence>
<evidence type="ECO:0000256" key="3">
    <source>
        <dbReference type="ARBA" id="ARBA00023295"/>
    </source>
</evidence>
<accession>A0ABR0DYC1</accession>
<gene>
    <name evidence="6" type="ORF">PRZ48_014450</name>
</gene>
<protein>
    <recommendedName>
        <fullName evidence="8">Glycoside hydrolase family 43 protein</fullName>
    </recommendedName>
</protein>
<keyword evidence="2 4" id="KW-0378">Hydrolase</keyword>
<dbReference type="CDD" id="cd08999">
    <property type="entry name" value="GH43_ABN-like"/>
    <property type="match status" value="1"/>
</dbReference>
<feature type="chain" id="PRO_5046739895" description="Glycoside hydrolase family 43 protein" evidence="5">
    <location>
        <begin position="23"/>
        <end position="355"/>
    </location>
</feature>
<dbReference type="InterPro" id="IPR051795">
    <property type="entry name" value="Glycosyl_Hydrlase_43"/>
</dbReference>
<keyword evidence="3 4" id="KW-0326">Glycosidase</keyword>
<keyword evidence="5" id="KW-0732">Signal</keyword>
<evidence type="ECO:0000256" key="1">
    <source>
        <dbReference type="ARBA" id="ARBA00009865"/>
    </source>
</evidence>
<evidence type="ECO:0000313" key="7">
    <source>
        <dbReference type="Proteomes" id="UP001305779"/>
    </source>
</evidence>
<dbReference type="PANTHER" id="PTHR42812:SF5">
    <property type="entry name" value="ENDO-ARABINASE"/>
    <property type="match status" value="1"/>
</dbReference>
<dbReference type="Proteomes" id="UP001305779">
    <property type="component" value="Unassembled WGS sequence"/>
</dbReference>
<keyword evidence="7" id="KW-1185">Reference proteome</keyword>
<evidence type="ECO:0000256" key="2">
    <source>
        <dbReference type="ARBA" id="ARBA00022801"/>
    </source>
</evidence>
<dbReference type="EMBL" id="JAXOVC010000014">
    <property type="protein sequence ID" value="KAK4494152.1"/>
    <property type="molecule type" value="Genomic_DNA"/>
</dbReference>
<proteinExistence type="inferred from homology"/>
<dbReference type="PANTHER" id="PTHR42812">
    <property type="entry name" value="BETA-XYLOSIDASE"/>
    <property type="match status" value="1"/>
</dbReference>
<feature type="signal peptide" evidence="5">
    <location>
        <begin position="1"/>
        <end position="22"/>
    </location>
</feature>
<dbReference type="InterPro" id="IPR006710">
    <property type="entry name" value="Glyco_hydro_43"/>
</dbReference>
<comment type="caution">
    <text evidence="6">The sequence shown here is derived from an EMBL/GenBank/DDBJ whole genome shotgun (WGS) entry which is preliminary data.</text>
</comment>
<sequence>MLNLFSTFVALCALTTIQTTNAGLVKKAPIQPIMGGANFPDPAVIKTADGWHLFSTNAVVDGKWVHVQRAFTRDFKNFELRKGVDALPVLPKWADPLPRVWAPDVVRLDDGSFVMYYTVAYRARPNLHCLSYATAKNINDPFVDNSEKPWICPLEAGGAIDIAGFTDEKNGHKRWIVYKIDGNAIGHGGACGNTVAPIVPTPILLQQVAQDGHTLIGKPVEILTNIASDGPYVEAPALTYMGGKYVLFFSSQCYMGPKYDVQYAVADKITGPYKRSGRILGTGDLGLNGPGGLDVAINGNRAVFHAYVVQTPGKLEHCKNFERKSDCRYRHSKKVRPSYAVTLSMNNGVIRVAAA</sequence>